<evidence type="ECO:0000313" key="2">
    <source>
        <dbReference type="Proteomes" id="UP000070089"/>
    </source>
</evidence>
<dbReference type="Proteomes" id="UP000070089">
    <property type="component" value="Unassembled WGS sequence"/>
</dbReference>
<name>A0A132NPW8_GIAIN</name>
<reference evidence="1 2" key="1">
    <citation type="journal article" date="2015" name="Mol. Biochem. Parasitol.">
        <title>Identification of polymorphic genes for use in assemblage B genotyping assays through comparative genomics of multiple assemblage B Giardia duodenalis isolates.</title>
        <authorList>
            <person name="Wielinga C."/>
            <person name="Thompson R.C."/>
            <person name="Monis P."/>
            <person name="Ryan U."/>
        </authorList>
    </citation>
    <scope>NUCLEOTIDE SEQUENCE [LARGE SCALE GENOMIC DNA]</scope>
    <source>
        <strain evidence="1 2">BAH15c1</strain>
    </source>
</reference>
<protein>
    <submittedName>
        <fullName evidence="1">Uncharacterized protein</fullName>
    </submittedName>
</protein>
<gene>
    <name evidence="1" type="ORF">QR46_3955</name>
</gene>
<comment type="caution">
    <text evidence="1">The sequence shown here is derived from an EMBL/GenBank/DDBJ whole genome shotgun (WGS) entry which is preliminary data.</text>
</comment>
<dbReference type="OrthoDB" id="10248192at2759"/>
<organism evidence="1 2">
    <name type="scientific">Giardia duodenalis assemblage B</name>
    <dbReference type="NCBI Taxonomy" id="1394984"/>
    <lineage>
        <taxon>Eukaryota</taxon>
        <taxon>Metamonada</taxon>
        <taxon>Diplomonadida</taxon>
        <taxon>Hexamitidae</taxon>
        <taxon>Giardiinae</taxon>
        <taxon>Giardia</taxon>
    </lineage>
</organism>
<sequence length="228" mass="25196">MSMRTAPAVSKDHLTGTMDVIRKNGSVFVRPNSVCGTPCGTQGIDDLRATCKPTTCFYRTPLSTYTDDFRPYPRDDAYQRFYDSLRCPTLSTLTHKQRKIGDNTTTYEAAYQPMDGTSGSLPSLRFGVKCGTMTCPPGTRPMTVGNCTNGCPNPQSQSSIDLDRKCIADGNLCSSSRWKSTYTKDYCEGMTSYPVGFNHQGISQHFTQFLNSGKWGTGKIERAVETLH</sequence>
<accession>A0A132NPW8</accession>
<dbReference type="EMBL" id="JXTI01000137">
    <property type="protein sequence ID" value="KWX12071.1"/>
    <property type="molecule type" value="Genomic_DNA"/>
</dbReference>
<proteinExistence type="predicted"/>
<dbReference type="VEuPathDB" id="GiardiaDB:QR46_3955"/>
<dbReference type="AlphaFoldDB" id="A0A132NPW8"/>
<evidence type="ECO:0000313" key="1">
    <source>
        <dbReference type="EMBL" id="KWX12071.1"/>
    </source>
</evidence>